<reference evidence="1 3" key="1">
    <citation type="journal article" date="2019" name="Sci. Rep.">
        <title>Orb-weaving spider Araneus ventricosus genome elucidates the spidroin gene catalogue.</title>
        <authorList>
            <person name="Kono N."/>
            <person name="Nakamura H."/>
            <person name="Ohtoshi R."/>
            <person name="Moran D.A.P."/>
            <person name="Shinohara A."/>
            <person name="Yoshida Y."/>
            <person name="Fujiwara M."/>
            <person name="Mori M."/>
            <person name="Tomita M."/>
            <person name="Arakawa K."/>
        </authorList>
    </citation>
    <scope>NUCLEOTIDE SEQUENCE [LARGE SCALE GENOMIC DNA]</scope>
</reference>
<organism evidence="1 3">
    <name type="scientific">Araneus ventricosus</name>
    <name type="common">Orbweaver spider</name>
    <name type="synonym">Epeira ventricosa</name>
    <dbReference type="NCBI Taxonomy" id="182803"/>
    <lineage>
        <taxon>Eukaryota</taxon>
        <taxon>Metazoa</taxon>
        <taxon>Ecdysozoa</taxon>
        <taxon>Arthropoda</taxon>
        <taxon>Chelicerata</taxon>
        <taxon>Arachnida</taxon>
        <taxon>Araneae</taxon>
        <taxon>Araneomorphae</taxon>
        <taxon>Entelegynae</taxon>
        <taxon>Araneoidea</taxon>
        <taxon>Araneidae</taxon>
        <taxon>Araneus</taxon>
    </lineage>
</organism>
<evidence type="ECO:0000313" key="2">
    <source>
        <dbReference type="EMBL" id="GBN00546.1"/>
    </source>
</evidence>
<dbReference type="GO" id="GO:0003924">
    <property type="term" value="F:GTPase activity"/>
    <property type="evidence" value="ECO:0007669"/>
    <property type="project" value="InterPro"/>
</dbReference>
<accession>A0A4Y2KES3</accession>
<comment type="caution">
    <text evidence="1">The sequence shown here is derived from an EMBL/GenBank/DDBJ whole genome shotgun (WGS) entry which is preliminary data.</text>
</comment>
<name>A0A4Y2KES3_ARAVE</name>
<keyword evidence="3" id="KW-1185">Reference proteome</keyword>
<protein>
    <submittedName>
        <fullName evidence="1">Uncharacterized protein</fullName>
    </submittedName>
</protein>
<proteinExistence type="predicted"/>
<dbReference type="SUPFAM" id="SSF52540">
    <property type="entry name" value="P-loop containing nucleoside triphosphate hydrolases"/>
    <property type="match status" value="1"/>
</dbReference>
<dbReference type="Proteomes" id="UP000499080">
    <property type="component" value="Unassembled WGS sequence"/>
</dbReference>
<evidence type="ECO:0000313" key="3">
    <source>
        <dbReference type="Proteomes" id="UP000499080"/>
    </source>
</evidence>
<dbReference type="InterPro" id="IPR027417">
    <property type="entry name" value="P-loop_NTPase"/>
</dbReference>
<dbReference type="InterPro" id="IPR001806">
    <property type="entry name" value="Small_GTPase"/>
</dbReference>
<dbReference type="EMBL" id="BGPR01004525">
    <property type="protein sequence ID" value="GBN00546.1"/>
    <property type="molecule type" value="Genomic_DNA"/>
</dbReference>
<dbReference type="Gene3D" id="3.40.50.300">
    <property type="entry name" value="P-loop containing nucleotide triphosphate hydrolases"/>
    <property type="match status" value="1"/>
</dbReference>
<evidence type="ECO:0000313" key="1">
    <source>
        <dbReference type="EMBL" id="GBN00412.1"/>
    </source>
</evidence>
<dbReference type="EMBL" id="BGPR01004513">
    <property type="protein sequence ID" value="GBN00412.1"/>
    <property type="molecule type" value="Genomic_DNA"/>
</dbReference>
<gene>
    <name evidence="1" type="ORF">AVEN_257806_1</name>
    <name evidence="2" type="ORF">AVEN_61455_1</name>
</gene>
<dbReference type="GO" id="GO:0005525">
    <property type="term" value="F:GTP binding"/>
    <property type="evidence" value="ECO:0007669"/>
    <property type="project" value="InterPro"/>
</dbReference>
<dbReference type="Pfam" id="PF00071">
    <property type="entry name" value="Ras"/>
    <property type="match status" value="1"/>
</dbReference>
<sequence length="234" mass="27784">MTSFLAKEELKLVVVGDVRCGKTNFIEKFLDYYPPFLEIQRGTDDIYLCRIQDRSITIPFTRLKIKFTCNTIRLHNVNDMTIVSDHKFYDELDAIFYCYASDNPGSFRNLEEKWIPQLKSKAQYSFLVANLSTQQNGIVQKQQRSVSLKNARRLKKRFHLRSFVQHTDGYKKLFTILNYFLNHALSRLYRRKFSETEMDTDSKGMENLDEDYHLTENRSRIHRRTFKVSVALHV</sequence>
<dbReference type="OrthoDB" id="25896at2759"/>
<dbReference type="AlphaFoldDB" id="A0A4Y2KES3"/>